<organism evidence="5 6">
    <name type="scientific">Priestia taiwanensis</name>
    <dbReference type="NCBI Taxonomy" id="1347902"/>
    <lineage>
        <taxon>Bacteria</taxon>
        <taxon>Bacillati</taxon>
        <taxon>Bacillota</taxon>
        <taxon>Bacilli</taxon>
        <taxon>Bacillales</taxon>
        <taxon>Bacillaceae</taxon>
        <taxon>Priestia</taxon>
    </lineage>
</organism>
<feature type="binding site" evidence="4">
    <location>
        <position position="163"/>
    </location>
    <ligand>
        <name>Mg(2+)</name>
        <dbReference type="ChEBI" id="CHEBI:18420"/>
    </ligand>
</feature>
<comment type="caution">
    <text evidence="5">The sequence shown here is derived from an EMBL/GenBank/DDBJ whole genome shotgun (WGS) entry which is preliminary data.</text>
</comment>
<gene>
    <name evidence="4" type="primary">trmR</name>
    <name evidence="5" type="ORF">GCM10007140_25990</name>
</gene>
<dbReference type="InterPro" id="IPR029063">
    <property type="entry name" value="SAM-dependent_MTases_sf"/>
</dbReference>
<evidence type="ECO:0000256" key="1">
    <source>
        <dbReference type="ARBA" id="ARBA00022603"/>
    </source>
</evidence>
<feature type="binding site" evidence="4">
    <location>
        <position position="190"/>
    </location>
    <ligand>
        <name>Mg(2+)</name>
        <dbReference type="ChEBI" id="CHEBI:18420"/>
    </ligand>
</feature>
<feature type="binding site" evidence="4">
    <location>
        <position position="115"/>
    </location>
    <ligand>
        <name>S-adenosyl-L-methionine</name>
        <dbReference type="ChEBI" id="CHEBI:59789"/>
    </ligand>
</feature>
<dbReference type="GO" id="GO:0008757">
    <property type="term" value="F:S-adenosylmethionine-dependent methyltransferase activity"/>
    <property type="evidence" value="ECO:0007669"/>
    <property type="project" value="TreeGrafter"/>
</dbReference>
<dbReference type="EMBL" id="BMFK01000002">
    <property type="protein sequence ID" value="GGE74936.1"/>
    <property type="molecule type" value="Genomic_DNA"/>
</dbReference>
<feature type="binding site" evidence="4">
    <location>
        <position position="163"/>
    </location>
    <ligand>
        <name>S-adenosyl-L-methionine</name>
        <dbReference type="ChEBI" id="CHEBI:59789"/>
    </ligand>
</feature>
<dbReference type="InterPro" id="IPR002935">
    <property type="entry name" value="SAM_O-MeTrfase"/>
</dbReference>
<reference evidence="5" key="1">
    <citation type="journal article" date="2014" name="Int. J. Syst. Evol. Microbiol.">
        <title>Complete genome sequence of Corynebacterium casei LMG S-19264T (=DSM 44701T), isolated from a smear-ripened cheese.</title>
        <authorList>
            <consortium name="US DOE Joint Genome Institute (JGI-PGF)"/>
            <person name="Walter F."/>
            <person name="Albersmeier A."/>
            <person name="Kalinowski J."/>
            <person name="Ruckert C."/>
        </authorList>
    </citation>
    <scope>NUCLEOTIDE SEQUENCE</scope>
    <source>
        <strain evidence="5">CGMCC 1.12698</strain>
    </source>
</reference>
<dbReference type="PANTHER" id="PTHR10509:SF14">
    <property type="entry name" value="CAFFEOYL-COA O-METHYLTRANSFERASE 3-RELATED"/>
    <property type="match status" value="1"/>
</dbReference>
<keyword evidence="4" id="KW-0819">tRNA processing</keyword>
<feature type="binding site" evidence="4">
    <location>
        <position position="189"/>
    </location>
    <ligand>
        <name>Mg(2+)</name>
        <dbReference type="ChEBI" id="CHEBI:18420"/>
    </ligand>
</feature>
<dbReference type="EC" id="2.1.1.-" evidence="4"/>
<name>A0A917AUB8_9BACI</name>
<keyword evidence="3 4" id="KW-0949">S-adenosyl-L-methionine</keyword>
<keyword evidence="1 4" id="KW-0489">Methyltransferase</keyword>
<dbReference type="Proteomes" id="UP000605259">
    <property type="component" value="Unassembled WGS sequence"/>
</dbReference>
<evidence type="ECO:0000256" key="2">
    <source>
        <dbReference type="ARBA" id="ARBA00022679"/>
    </source>
</evidence>
<dbReference type="CDD" id="cd02440">
    <property type="entry name" value="AdoMet_MTases"/>
    <property type="match status" value="1"/>
</dbReference>
<dbReference type="InterPro" id="IPR050362">
    <property type="entry name" value="Cation-dep_OMT"/>
</dbReference>
<keyword evidence="2 4" id="KW-0808">Transferase</keyword>
<accession>A0A917AUB8</accession>
<evidence type="ECO:0000256" key="3">
    <source>
        <dbReference type="ARBA" id="ARBA00022691"/>
    </source>
</evidence>
<dbReference type="GO" id="GO:0030488">
    <property type="term" value="P:tRNA methylation"/>
    <property type="evidence" value="ECO:0007669"/>
    <property type="project" value="UniProtKB-UniRule"/>
</dbReference>
<dbReference type="AlphaFoldDB" id="A0A917AUB8"/>
<sequence length="244" mass="28331">MFGIFSPFFLYLFVLKYIGFKYDIEQVMLEAAMDQQAIQDYLLALVKERHPLLMEMEDYAREQHVPIMDLLGMEHMLQFLRLIQPKKILELGAAIGYSSIRMVQSLSQCEVVTIERNVPRIEKAKEYIAKAGLTHQITLIEGDALLSFEEVQKHGTFDVIFIDAAKGQYKRFFELYEPLLNDNGVIISDNVLFHGEIVQYIENKRRRCLVNKIKDYNEWLSNHPKYDTTIFPIGDGVTVSKKKG</sequence>
<proteinExistence type="inferred from homology"/>
<dbReference type="GO" id="GO:0000287">
    <property type="term" value="F:magnesium ion binding"/>
    <property type="evidence" value="ECO:0007669"/>
    <property type="project" value="UniProtKB-UniRule"/>
</dbReference>
<keyword evidence="6" id="KW-1185">Reference proteome</keyword>
<evidence type="ECO:0000256" key="4">
    <source>
        <dbReference type="HAMAP-Rule" id="MF_02217"/>
    </source>
</evidence>
<comment type="function">
    <text evidence="4">Catalyzes the methylation of 5-hydroxyuridine (ho5U) to form 5-methoxyuridine (mo5U) at position 34 in tRNAs.</text>
</comment>
<dbReference type="PANTHER" id="PTHR10509">
    <property type="entry name" value="O-METHYLTRANSFERASE-RELATED"/>
    <property type="match status" value="1"/>
</dbReference>
<keyword evidence="4" id="KW-0479">Metal-binding</keyword>
<evidence type="ECO:0000313" key="5">
    <source>
        <dbReference type="EMBL" id="GGE74936.1"/>
    </source>
</evidence>
<evidence type="ECO:0000313" key="6">
    <source>
        <dbReference type="Proteomes" id="UP000605259"/>
    </source>
</evidence>
<feature type="binding site" evidence="4">
    <location>
        <position position="98"/>
    </location>
    <ligand>
        <name>S-adenosyl-L-methionine</name>
        <dbReference type="ChEBI" id="CHEBI:59789"/>
    </ligand>
</feature>
<dbReference type="SUPFAM" id="SSF53335">
    <property type="entry name" value="S-adenosyl-L-methionine-dependent methyltransferases"/>
    <property type="match status" value="1"/>
</dbReference>
<dbReference type="Pfam" id="PF01596">
    <property type="entry name" value="Methyltransf_3"/>
    <property type="match status" value="1"/>
</dbReference>
<reference evidence="5" key="2">
    <citation type="submission" date="2020-09" db="EMBL/GenBank/DDBJ databases">
        <authorList>
            <person name="Sun Q."/>
            <person name="Zhou Y."/>
        </authorList>
    </citation>
    <scope>NUCLEOTIDE SEQUENCE</scope>
    <source>
        <strain evidence="5">CGMCC 1.12698</strain>
    </source>
</reference>
<comment type="similarity">
    <text evidence="4">Belongs to the class I-like SAM-binding methyltransferase superfamily. Cation-dependent O-methyltransferase family.</text>
</comment>
<dbReference type="PROSITE" id="PS51682">
    <property type="entry name" value="SAM_OMT_I"/>
    <property type="match status" value="1"/>
</dbReference>
<dbReference type="GO" id="GO:0016300">
    <property type="term" value="F:tRNA (uridine) methyltransferase activity"/>
    <property type="evidence" value="ECO:0007669"/>
    <property type="project" value="UniProtKB-UniRule"/>
</dbReference>
<dbReference type="InterPro" id="IPR043675">
    <property type="entry name" value="TrmR_methyltr"/>
</dbReference>
<feature type="binding site" evidence="4">
    <location>
        <begin position="143"/>
        <end position="144"/>
    </location>
    <ligand>
        <name>S-adenosyl-L-methionine</name>
        <dbReference type="ChEBI" id="CHEBI:59789"/>
    </ligand>
</feature>
<dbReference type="GO" id="GO:0008171">
    <property type="term" value="F:O-methyltransferase activity"/>
    <property type="evidence" value="ECO:0007669"/>
    <property type="project" value="InterPro"/>
</dbReference>
<dbReference type="Gene3D" id="3.40.50.150">
    <property type="entry name" value="Vaccinia Virus protein VP39"/>
    <property type="match status" value="1"/>
</dbReference>
<dbReference type="HAMAP" id="MF_02217">
    <property type="entry name" value="TrmR_methyltr"/>
    <property type="match status" value="1"/>
</dbReference>
<keyword evidence="4" id="KW-0460">Magnesium</keyword>
<feature type="binding site" evidence="4">
    <location>
        <position position="68"/>
    </location>
    <ligand>
        <name>S-adenosyl-L-methionine</name>
        <dbReference type="ChEBI" id="CHEBI:59789"/>
    </ligand>
</feature>
<comment type="subunit">
    <text evidence="4">Homodimer.</text>
</comment>
<protein>
    <recommendedName>
        <fullName evidence="4">tRNA 5-hydroxyuridine methyltransferase</fullName>
        <ecNumber evidence="4">2.1.1.-</ecNumber>
    </recommendedName>
    <alternativeName>
        <fullName evidence="4">ho5U methyltransferase</fullName>
    </alternativeName>
</protein>
<comment type="catalytic activity">
    <reaction evidence="4">
        <text>5-hydroxyuridine(34) in tRNA + S-adenosyl-L-methionine = 5-methoxyuridine(34) in tRNA + S-adenosyl-L-homocysteine + H(+)</text>
        <dbReference type="Rhea" id="RHEA:60524"/>
        <dbReference type="Rhea" id="RHEA-COMP:13381"/>
        <dbReference type="Rhea" id="RHEA-COMP:15591"/>
        <dbReference type="ChEBI" id="CHEBI:15378"/>
        <dbReference type="ChEBI" id="CHEBI:57856"/>
        <dbReference type="ChEBI" id="CHEBI:59789"/>
        <dbReference type="ChEBI" id="CHEBI:136877"/>
        <dbReference type="ChEBI" id="CHEBI:143860"/>
    </reaction>
</comment>